<evidence type="ECO:0000256" key="3">
    <source>
        <dbReference type="PROSITE-ProRule" id="PRU10007"/>
    </source>
</evidence>
<dbReference type="Proteomes" id="UP000321157">
    <property type="component" value="Unassembled WGS sequence"/>
</dbReference>
<evidence type="ECO:0000313" key="6">
    <source>
        <dbReference type="EMBL" id="GEN33417.1"/>
    </source>
</evidence>
<feature type="domain" description="Aldehyde dehydrogenase" evidence="5">
    <location>
        <begin position="18"/>
        <end position="483"/>
    </location>
</feature>
<protein>
    <submittedName>
        <fullName evidence="6">Aldehyde dehydrogenase</fullName>
    </submittedName>
</protein>
<keyword evidence="2 4" id="KW-0560">Oxidoreductase</keyword>
<dbReference type="InterPro" id="IPR016161">
    <property type="entry name" value="Ald_DH/histidinol_DH"/>
</dbReference>
<comment type="similarity">
    <text evidence="1 4">Belongs to the aldehyde dehydrogenase family.</text>
</comment>
<sequence>MTAATGVTTYQNLIDGEWVAPSSGQYFESINPADIEDCVGRFPASDVRDAERAIAAARRAQKEWAKHPPSKKAAILYKAADLLEERAEQYGRELTREEGKVLAQAIMEVKRSAQTLRYYASEGLNVTGQTLPADDGSFLYTKQEPLGVISVITPWNFPISIPARKIAPALVTGNTVVFKPASDTPLIGLRLTECLYEAGLPAGVLNFITGSASKIGGILVSHKDINAVTFTGSTYAGEQIHKNSSFKTRLQLELGGKNPLIVMDDADVEQAVRMTIAGGFSLTGQACTGTSRVFVMEAVYDSYVEKLVEATRTLTIGSGMDEGVKLGPLANESQLRTVLEYVESGKAEGATLLTGGEQLTEGELRKGYYVSPAVFVDVTPEMRIMREEIFGPVIGVMKVSSFEEALALANDTEYGLAAAICTADEKTATKFVDQIEAGMVKVNKPTTGVAYNAPFGGMKNSSTATYRESGRDALAFYVQAKTVYR</sequence>
<dbReference type="GO" id="GO:0016620">
    <property type="term" value="F:oxidoreductase activity, acting on the aldehyde or oxo group of donors, NAD or NADP as acceptor"/>
    <property type="evidence" value="ECO:0007669"/>
    <property type="project" value="InterPro"/>
</dbReference>
<dbReference type="AlphaFoldDB" id="A0A511V3C4"/>
<feature type="active site" evidence="3">
    <location>
        <position position="253"/>
    </location>
</feature>
<evidence type="ECO:0000256" key="2">
    <source>
        <dbReference type="ARBA" id="ARBA00023002"/>
    </source>
</evidence>
<dbReference type="Gene3D" id="3.40.605.10">
    <property type="entry name" value="Aldehyde Dehydrogenase, Chain A, domain 1"/>
    <property type="match status" value="1"/>
</dbReference>
<name>A0A511V3C4_9BACL</name>
<dbReference type="FunFam" id="3.40.605.10:FF:000007">
    <property type="entry name" value="NAD/NADP-dependent betaine aldehyde dehydrogenase"/>
    <property type="match status" value="1"/>
</dbReference>
<keyword evidence="7" id="KW-1185">Reference proteome</keyword>
<accession>A0A511V3C4</accession>
<dbReference type="Gene3D" id="3.40.309.10">
    <property type="entry name" value="Aldehyde Dehydrogenase, Chain A, domain 2"/>
    <property type="match status" value="1"/>
</dbReference>
<dbReference type="InterPro" id="IPR016160">
    <property type="entry name" value="Ald_DH_CS_CYS"/>
</dbReference>
<comment type="caution">
    <text evidence="6">The sequence shown here is derived from an EMBL/GenBank/DDBJ whole genome shotgun (WGS) entry which is preliminary data.</text>
</comment>
<dbReference type="FunFam" id="3.40.309.10:FF:000012">
    <property type="entry name" value="Betaine aldehyde dehydrogenase"/>
    <property type="match status" value="1"/>
</dbReference>
<evidence type="ECO:0000313" key="7">
    <source>
        <dbReference type="Proteomes" id="UP000321157"/>
    </source>
</evidence>
<dbReference type="EMBL" id="BJXX01000045">
    <property type="protein sequence ID" value="GEN33417.1"/>
    <property type="molecule type" value="Genomic_DNA"/>
</dbReference>
<reference evidence="6 7" key="1">
    <citation type="submission" date="2019-07" db="EMBL/GenBank/DDBJ databases">
        <title>Whole genome shotgun sequence of Aneurinibacillus danicus NBRC 102444.</title>
        <authorList>
            <person name="Hosoyama A."/>
            <person name="Uohara A."/>
            <person name="Ohji S."/>
            <person name="Ichikawa N."/>
        </authorList>
    </citation>
    <scope>NUCLEOTIDE SEQUENCE [LARGE SCALE GENOMIC DNA]</scope>
    <source>
        <strain evidence="6 7">NBRC 102444</strain>
    </source>
</reference>
<dbReference type="InterPro" id="IPR029510">
    <property type="entry name" value="Ald_DH_CS_GLU"/>
</dbReference>
<dbReference type="InterPro" id="IPR016162">
    <property type="entry name" value="Ald_DH_N"/>
</dbReference>
<dbReference type="InterPro" id="IPR016163">
    <property type="entry name" value="Ald_DH_C"/>
</dbReference>
<dbReference type="PANTHER" id="PTHR11699">
    <property type="entry name" value="ALDEHYDE DEHYDROGENASE-RELATED"/>
    <property type="match status" value="1"/>
</dbReference>
<dbReference type="InterPro" id="IPR015590">
    <property type="entry name" value="Aldehyde_DH_dom"/>
</dbReference>
<dbReference type="Pfam" id="PF00171">
    <property type="entry name" value="Aldedh"/>
    <property type="match status" value="1"/>
</dbReference>
<evidence type="ECO:0000256" key="1">
    <source>
        <dbReference type="ARBA" id="ARBA00009986"/>
    </source>
</evidence>
<dbReference type="PROSITE" id="PS00070">
    <property type="entry name" value="ALDEHYDE_DEHYDR_CYS"/>
    <property type="match status" value="1"/>
</dbReference>
<dbReference type="OrthoDB" id="20170at2"/>
<gene>
    <name evidence="6" type="ORF">ADA01nite_08770</name>
</gene>
<dbReference type="SUPFAM" id="SSF53720">
    <property type="entry name" value="ALDH-like"/>
    <property type="match status" value="1"/>
</dbReference>
<dbReference type="PROSITE" id="PS00687">
    <property type="entry name" value="ALDEHYDE_DEHYDR_GLU"/>
    <property type="match status" value="1"/>
</dbReference>
<evidence type="ECO:0000259" key="5">
    <source>
        <dbReference type="Pfam" id="PF00171"/>
    </source>
</evidence>
<organism evidence="6 7">
    <name type="scientific">Aneurinibacillus danicus</name>
    <dbReference type="NCBI Taxonomy" id="267746"/>
    <lineage>
        <taxon>Bacteria</taxon>
        <taxon>Bacillati</taxon>
        <taxon>Bacillota</taxon>
        <taxon>Bacilli</taxon>
        <taxon>Bacillales</taxon>
        <taxon>Paenibacillaceae</taxon>
        <taxon>Aneurinibacillus group</taxon>
        <taxon>Aneurinibacillus</taxon>
    </lineage>
</organism>
<proteinExistence type="inferred from homology"/>
<evidence type="ECO:0000256" key="4">
    <source>
        <dbReference type="RuleBase" id="RU003345"/>
    </source>
</evidence>